<dbReference type="InterPro" id="IPR000863">
    <property type="entry name" value="Sulfotransferase_dom"/>
</dbReference>
<organism evidence="5">
    <name type="scientific">Eucalyptus grandis</name>
    <name type="common">Flooded gum</name>
    <dbReference type="NCBI Taxonomy" id="71139"/>
    <lineage>
        <taxon>Eukaryota</taxon>
        <taxon>Viridiplantae</taxon>
        <taxon>Streptophyta</taxon>
        <taxon>Embryophyta</taxon>
        <taxon>Tracheophyta</taxon>
        <taxon>Spermatophyta</taxon>
        <taxon>Magnoliopsida</taxon>
        <taxon>eudicotyledons</taxon>
        <taxon>Gunneridae</taxon>
        <taxon>Pentapetalae</taxon>
        <taxon>rosids</taxon>
        <taxon>malvids</taxon>
        <taxon>Myrtales</taxon>
        <taxon>Myrtaceae</taxon>
        <taxon>Myrtoideae</taxon>
        <taxon>Eucalypteae</taxon>
        <taxon>Eucalyptus</taxon>
    </lineage>
</organism>
<dbReference type="EC" id="2.8.2.-" evidence="3"/>
<dbReference type="GO" id="GO:0005737">
    <property type="term" value="C:cytoplasm"/>
    <property type="evidence" value="ECO:0000318"/>
    <property type="project" value="GO_Central"/>
</dbReference>
<keyword evidence="2 3" id="KW-0808">Transferase</keyword>
<dbReference type="OMA" id="LACHTHY"/>
<evidence type="ECO:0000313" key="5">
    <source>
        <dbReference type="EMBL" id="KCW50292.1"/>
    </source>
</evidence>
<sequence length="246" mass="28361">MGMGDSEQEAIDELIASLPQKKVPNLPPCCLFQNFWYPIFVLPYVVACQRHFKAKDKDIVVASDPKSGTTWLMPIAFSIFNLFGHNPRFDLDDMEEPRLFSTHLPYPSLPKCIKWSDCQIIYICRNLHKVLFLKYEDFKEDIGGQMKNVAQFMGLPFTEEEEEGGAIEEIAKMCSLKTLEDLEVNKSGKFMPSFENRSYFRKGEVGDWVNYLSPPTAARLHSIIKEKMSPFGLEFKTDELFWCMIA</sequence>
<dbReference type="GO" id="GO:0008146">
    <property type="term" value="F:sulfotransferase activity"/>
    <property type="evidence" value="ECO:0000318"/>
    <property type="project" value="GO_Central"/>
</dbReference>
<evidence type="ECO:0000256" key="3">
    <source>
        <dbReference type="RuleBase" id="RU361155"/>
    </source>
</evidence>
<dbReference type="PANTHER" id="PTHR11783">
    <property type="entry name" value="SULFOTRANSFERASE SULT"/>
    <property type="match status" value="1"/>
</dbReference>
<proteinExistence type="inferred from homology"/>
<dbReference type="EMBL" id="KK198762">
    <property type="protein sequence ID" value="KCW50292.1"/>
    <property type="molecule type" value="Genomic_DNA"/>
</dbReference>
<dbReference type="InterPro" id="IPR027417">
    <property type="entry name" value="P-loop_NTPase"/>
</dbReference>
<dbReference type="AlphaFoldDB" id="A0A059A852"/>
<evidence type="ECO:0000259" key="4">
    <source>
        <dbReference type="Pfam" id="PF00685"/>
    </source>
</evidence>
<dbReference type="GO" id="GO:0051923">
    <property type="term" value="P:sulfation"/>
    <property type="evidence" value="ECO:0000318"/>
    <property type="project" value="GO_Central"/>
</dbReference>
<dbReference type="InParanoid" id="A0A059A852"/>
<reference evidence="5" key="1">
    <citation type="submission" date="2013-07" db="EMBL/GenBank/DDBJ databases">
        <title>The genome of Eucalyptus grandis.</title>
        <authorList>
            <person name="Schmutz J."/>
            <person name="Hayes R."/>
            <person name="Myburg A."/>
            <person name="Tuskan G."/>
            <person name="Grattapaglia D."/>
            <person name="Rokhsar D.S."/>
        </authorList>
    </citation>
    <scope>NUCLEOTIDE SEQUENCE</scope>
    <source>
        <tissue evidence="5">Leaf extractions</tissue>
    </source>
</reference>
<dbReference type="Pfam" id="PF00685">
    <property type="entry name" value="Sulfotransfer_1"/>
    <property type="match status" value="1"/>
</dbReference>
<dbReference type="Gene3D" id="3.40.50.300">
    <property type="entry name" value="P-loop containing nucleotide triphosphate hydrolases"/>
    <property type="match status" value="2"/>
</dbReference>
<accession>A0A059A852</accession>
<dbReference type="SUPFAM" id="SSF52540">
    <property type="entry name" value="P-loop containing nucleoside triphosphate hydrolases"/>
    <property type="match status" value="1"/>
</dbReference>
<name>A0A059A852_EUCGR</name>
<evidence type="ECO:0000256" key="1">
    <source>
        <dbReference type="ARBA" id="ARBA00005771"/>
    </source>
</evidence>
<feature type="domain" description="Sulfotransferase" evidence="4">
    <location>
        <begin position="127"/>
        <end position="231"/>
    </location>
</feature>
<dbReference type="Gramene" id="KCW50292">
    <property type="protein sequence ID" value="KCW50292"/>
    <property type="gene ID" value="EUGRSUZ_J00077"/>
</dbReference>
<gene>
    <name evidence="5" type="ORF">EUGRSUZ_J00077</name>
</gene>
<evidence type="ECO:0000256" key="2">
    <source>
        <dbReference type="ARBA" id="ARBA00022679"/>
    </source>
</evidence>
<comment type="similarity">
    <text evidence="1 3">Belongs to the sulfotransferase 1 family.</text>
</comment>
<protein>
    <recommendedName>
        <fullName evidence="3">Sulfotransferase</fullName>
        <ecNumber evidence="3">2.8.2.-</ecNumber>
    </recommendedName>
</protein>